<name>A0AA41KAK9_9FIRM</name>
<sequence>MVDKPERVWRRFELIVQNNEEKEELERVLDEKHLSRKELAIILFSLRVRPGFSREDFGI</sequence>
<protein>
    <submittedName>
        <fullName evidence="1">Uncharacterized protein</fullName>
    </submittedName>
</protein>
<reference evidence="1" key="1">
    <citation type="journal article" date="2021" name="Gut Microbes">
        <title>A synthetic consortium of 100 gut commensals modulates the composition and function in a colon model of the microbiome of elderly subjects.</title>
        <authorList>
            <person name="Perez M."/>
            <person name="Ntemiri A."/>
            <person name="Tan H."/>
            <person name="Harris H.M.B."/>
            <person name="Roager H.M."/>
            <person name="Ribiere C."/>
            <person name="O'Toole P.W."/>
        </authorList>
    </citation>
    <scope>NUCLEOTIDE SEQUENCE</scope>
    <source>
        <strain evidence="1">MCC335</strain>
    </source>
</reference>
<proteinExistence type="predicted"/>
<organism evidence="1 2">
    <name type="scientific">Enterocloster citroniae</name>
    <dbReference type="NCBI Taxonomy" id="358743"/>
    <lineage>
        <taxon>Bacteria</taxon>
        <taxon>Bacillati</taxon>
        <taxon>Bacillota</taxon>
        <taxon>Clostridia</taxon>
        <taxon>Lachnospirales</taxon>
        <taxon>Lachnospiraceae</taxon>
        <taxon>Enterocloster</taxon>
    </lineage>
</organism>
<evidence type="ECO:0000313" key="1">
    <source>
        <dbReference type="EMBL" id="MBT9813717.1"/>
    </source>
</evidence>
<evidence type="ECO:0000313" key="2">
    <source>
        <dbReference type="Proteomes" id="UP000708338"/>
    </source>
</evidence>
<dbReference type="EMBL" id="WQPS01000156">
    <property type="protein sequence ID" value="MBT9813717.1"/>
    <property type="molecule type" value="Genomic_DNA"/>
</dbReference>
<accession>A0AA41KAK9</accession>
<comment type="caution">
    <text evidence="1">The sequence shown here is derived from an EMBL/GenBank/DDBJ whole genome shotgun (WGS) entry which is preliminary data.</text>
</comment>
<dbReference type="AlphaFoldDB" id="A0AA41KAK9"/>
<dbReference type="Proteomes" id="UP000708338">
    <property type="component" value="Unassembled WGS sequence"/>
</dbReference>
<gene>
    <name evidence="1" type="ORF">GPL26_29530</name>
</gene>